<organism evidence="2 11">
    <name type="scientific">Rotaria socialis</name>
    <dbReference type="NCBI Taxonomy" id="392032"/>
    <lineage>
        <taxon>Eukaryota</taxon>
        <taxon>Metazoa</taxon>
        <taxon>Spiralia</taxon>
        <taxon>Gnathifera</taxon>
        <taxon>Rotifera</taxon>
        <taxon>Eurotatoria</taxon>
        <taxon>Bdelloidea</taxon>
        <taxon>Philodinida</taxon>
        <taxon>Philodinidae</taxon>
        <taxon>Rotaria</taxon>
    </lineage>
</organism>
<dbReference type="Proteomes" id="UP000663869">
    <property type="component" value="Unassembled WGS sequence"/>
</dbReference>
<comment type="caution">
    <text evidence="2">The sequence shown here is derived from an EMBL/GenBank/DDBJ whole genome shotgun (WGS) entry which is preliminary data.</text>
</comment>
<dbReference type="OrthoDB" id="10006684at2759"/>
<evidence type="ECO:0000313" key="5">
    <source>
        <dbReference type="EMBL" id="CAF3576734.1"/>
    </source>
</evidence>
<dbReference type="Proteomes" id="UP000663838">
    <property type="component" value="Unassembled WGS sequence"/>
</dbReference>
<dbReference type="EMBL" id="CAJOBP010004649">
    <property type="protein sequence ID" value="CAF4446854.1"/>
    <property type="molecule type" value="Genomic_DNA"/>
</dbReference>
<gene>
    <name evidence="4" type="ORF">FME351_LOCUS16503</name>
    <name evidence="3" type="ORF">GRG538_LOCUS6344</name>
    <name evidence="6" type="ORF">HFQ381_LOCUS18430</name>
    <name evidence="5" type="ORF">KIK155_LOCUS19735</name>
    <name evidence="2" type="ORF">LUA448_LOCUS307</name>
    <name evidence="9" type="ORF">QYT958_LOCUS8193</name>
    <name evidence="1" type="ORF">TIS948_LOCUS6305</name>
    <name evidence="10" type="ORF">TOA249_LOCUS19188</name>
    <name evidence="8" type="ORF">TSG867_LOCUS20197</name>
    <name evidence="7" type="ORF">UJA718_LOCUS22502</name>
</gene>
<dbReference type="SUPFAM" id="SSF52047">
    <property type="entry name" value="RNI-like"/>
    <property type="match status" value="1"/>
</dbReference>
<reference evidence="2" key="1">
    <citation type="submission" date="2021-02" db="EMBL/GenBank/DDBJ databases">
        <authorList>
            <person name="Nowell W R."/>
        </authorList>
    </citation>
    <scope>NUCLEOTIDE SEQUENCE</scope>
</reference>
<evidence type="ECO:0008006" key="13">
    <source>
        <dbReference type="Google" id="ProtNLM"/>
    </source>
</evidence>
<dbReference type="Proteomes" id="UP000663873">
    <property type="component" value="Unassembled WGS sequence"/>
</dbReference>
<evidence type="ECO:0000313" key="12">
    <source>
        <dbReference type="Proteomes" id="UP000663873"/>
    </source>
</evidence>
<dbReference type="Proteomes" id="UP000663872">
    <property type="component" value="Unassembled WGS sequence"/>
</dbReference>
<dbReference type="EMBL" id="CAJOBS010001485">
    <property type="protein sequence ID" value="CAF4735054.1"/>
    <property type="molecule type" value="Genomic_DNA"/>
</dbReference>
<evidence type="ECO:0000313" key="6">
    <source>
        <dbReference type="EMBL" id="CAF4376547.1"/>
    </source>
</evidence>
<evidence type="ECO:0000313" key="7">
    <source>
        <dbReference type="EMBL" id="CAF4446854.1"/>
    </source>
</evidence>
<evidence type="ECO:0000313" key="3">
    <source>
        <dbReference type="EMBL" id="CAF3360100.1"/>
    </source>
</evidence>
<dbReference type="EMBL" id="CAJOBR010000812">
    <property type="protein sequence ID" value="CAF4549401.1"/>
    <property type="molecule type" value="Genomic_DNA"/>
</dbReference>
<sequence length="327" mass="38181">MTTSLEDFPTELFYSIFDFFWAHELFYSFANLNTRIDGIILHSQLHISSENQNIIYSPNRVLSLWLTSSPICLEEFTNIRTLTLTKSNLDNLVQLPPQLSRLCIEDANLSSANIKLIFESPTLINVQLKLHHKLSFFPSILMVNKDFSNIEYLTINYISLNDIIELLQYTRKLKYLHISLFGIDKRSITNFSSIPTVTRLICLSMGISFDILCSQFLSVYFPNIQCLSIFTSYVDQNLFINSLEQLLMNNLCFVKKLNISAQFILNRTLTNNNDNNIETMSSRFRTAFWIKRNCRATFKFCNDDPHIIRLYLQTNKRIQARPSRFLI</sequence>
<evidence type="ECO:0000313" key="1">
    <source>
        <dbReference type="EMBL" id="CAF3090067.1"/>
    </source>
</evidence>
<evidence type="ECO:0000313" key="10">
    <source>
        <dbReference type="EMBL" id="CAF4735054.1"/>
    </source>
</evidence>
<dbReference type="EMBL" id="CAJNYV010003467">
    <property type="protein sequence ID" value="CAF3576734.1"/>
    <property type="molecule type" value="Genomic_DNA"/>
</dbReference>
<protein>
    <recommendedName>
        <fullName evidence="13">F-box domain-containing protein</fullName>
    </recommendedName>
</protein>
<keyword evidence="12" id="KW-1185">Reference proteome</keyword>
<evidence type="ECO:0000313" key="9">
    <source>
        <dbReference type="EMBL" id="CAF4549401.1"/>
    </source>
</evidence>
<dbReference type="Proteomes" id="UP000663825">
    <property type="component" value="Unassembled WGS sequence"/>
</dbReference>
<dbReference type="EMBL" id="CAJOBO010001422">
    <property type="protein sequence ID" value="CAF4376547.1"/>
    <property type="molecule type" value="Genomic_DNA"/>
</dbReference>
<dbReference type="EMBL" id="CAJNYT010000649">
    <property type="protein sequence ID" value="CAF3360100.1"/>
    <property type="molecule type" value="Genomic_DNA"/>
</dbReference>
<dbReference type="EMBL" id="CAJOBQ010001461">
    <property type="protein sequence ID" value="CAF4489492.1"/>
    <property type="molecule type" value="Genomic_DNA"/>
</dbReference>
<dbReference type="Proteomes" id="UP000663848">
    <property type="component" value="Unassembled WGS sequence"/>
</dbReference>
<dbReference type="AlphaFoldDB" id="A0A817PM26"/>
<proteinExistence type="predicted"/>
<name>A0A817PM26_9BILA</name>
<dbReference type="EMBL" id="CAJNXB010000737">
    <property type="protein sequence ID" value="CAF3090067.1"/>
    <property type="molecule type" value="Genomic_DNA"/>
</dbReference>
<dbReference type="Proteomes" id="UP000663851">
    <property type="component" value="Unassembled WGS sequence"/>
</dbReference>
<dbReference type="EMBL" id="CAJNYU010002045">
    <property type="protein sequence ID" value="CAF3496485.1"/>
    <property type="molecule type" value="Genomic_DNA"/>
</dbReference>
<evidence type="ECO:0000313" key="2">
    <source>
        <dbReference type="EMBL" id="CAF3169099.1"/>
    </source>
</evidence>
<evidence type="ECO:0000313" key="11">
    <source>
        <dbReference type="Proteomes" id="UP000663833"/>
    </source>
</evidence>
<dbReference type="Proteomes" id="UP000663865">
    <property type="component" value="Unassembled WGS sequence"/>
</dbReference>
<dbReference type="EMBL" id="CAJNYD010000009">
    <property type="protein sequence ID" value="CAF3169099.1"/>
    <property type="molecule type" value="Genomic_DNA"/>
</dbReference>
<accession>A0A817PM26</accession>
<evidence type="ECO:0000313" key="8">
    <source>
        <dbReference type="EMBL" id="CAF4489492.1"/>
    </source>
</evidence>
<evidence type="ECO:0000313" key="4">
    <source>
        <dbReference type="EMBL" id="CAF3496485.1"/>
    </source>
</evidence>
<dbReference type="Proteomes" id="UP000663862">
    <property type="component" value="Unassembled WGS sequence"/>
</dbReference>
<dbReference type="Proteomes" id="UP000663833">
    <property type="component" value="Unassembled WGS sequence"/>
</dbReference>